<evidence type="ECO:0000256" key="5">
    <source>
        <dbReference type="ARBA" id="ARBA00022490"/>
    </source>
</evidence>
<feature type="binding site" evidence="15">
    <location>
        <begin position="332"/>
        <end position="339"/>
    </location>
    <ligand>
        <name>ATP</name>
        <dbReference type="ChEBI" id="CHEBI:30616"/>
    </ligand>
</feature>
<evidence type="ECO:0000256" key="8">
    <source>
        <dbReference type="ARBA" id="ARBA00022741"/>
    </source>
</evidence>
<dbReference type="EC" id="2.7.1.33" evidence="15"/>
<dbReference type="EMBL" id="CP069798">
    <property type="protein sequence ID" value="QRQ82431.1"/>
    <property type="molecule type" value="Genomic_DNA"/>
</dbReference>
<dbReference type="CDD" id="cd16442">
    <property type="entry name" value="BPL"/>
    <property type="match status" value="1"/>
</dbReference>
<dbReference type="InterPro" id="IPR045864">
    <property type="entry name" value="aa-tRNA-synth_II/BPL/LPL"/>
</dbReference>
<keyword evidence="10 15" id="KW-0067">ATP-binding</keyword>
<dbReference type="SUPFAM" id="SSF50037">
    <property type="entry name" value="C-terminal domain of transcriptional repressors"/>
    <property type="match status" value="1"/>
</dbReference>
<dbReference type="KEGG" id="ptes:JQU52_03210"/>
<comment type="cofactor">
    <cofactor evidence="15">
        <name>NH4(+)</name>
        <dbReference type="ChEBI" id="CHEBI:28938"/>
    </cofactor>
    <cofactor evidence="15">
        <name>K(+)</name>
        <dbReference type="ChEBI" id="CHEBI:29103"/>
    </cofactor>
    <text evidence="15">A monovalent cation. Ammonium or potassium.</text>
</comment>
<proteinExistence type="inferred from homology"/>
<comment type="catalytic activity">
    <reaction evidence="1 15">
        <text>(R)-pantothenate + ATP = (R)-4'-phosphopantothenate + ADP + H(+)</text>
        <dbReference type="Rhea" id="RHEA:16373"/>
        <dbReference type="ChEBI" id="CHEBI:10986"/>
        <dbReference type="ChEBI" id="CHEBI:15378"/>
        <dbReference type="ChEBI" id="CHEBI:29032"/>
        <dbReference type="ChEBI" id="CHEBI:30616"/>
        <dbReference type="ChEBI" id="CHEBI:456216"/>
        <dbReference type="EC" id="2.7.1.33"/>
    </reaction>
</comment>
<feature type="binding site" evidence="15">
    <location>
        <position position="414"/>
    </location>
    <ligand>
        <name>substrate</name>
    </ligand>
</feature>
<feature type="binding site" evidence="15">
    <location>
        <position position="496"/>
    </location>
    <ligand>
        <name>substrate</name>
    </ligand>
</feature>
<keyword evidence="13" id="KW-0092">Biotin</keyword>
<dbReference type="GO" id="GO:0004077">
    <property type="term" value="F:biotin--[biotin carboxyl-carrier protein] ligase activity"/>
    <property type="evidence" value="ECO:0007669"/>
    <property type="project" value="UniProtKB-EC"/>
</dbReference>
<keyword evidence="12 15" id="KW-0173">Coenzyme A biosynthesis</keyword>
<dbReference type="InterPro" id="IPR008988">
    <property type="entry name" value="Transcriptional_repressor_C"/>
</dbReference>
<comment type="subcellular location">
    <subcellularLocation>
        <location evidence="3 15">Cytoplasm</location>
    </subcellularLocation>
</comment>
<feature type="binding site" evidence="15">
    <location>
        <begin position="421"/>
        <end position="424"/>
    </location>
    <ligand>
        <name>substrate</name>
    </ligand>
</feature>
<name>A0A892ZH11_9NEIS</name>
<keyword evidence="11 15" id="KW-0630">Potassium</keyword>
<evidence type="ECO:0000256" key="13">
    <source>
        <dbReference type="ARBA" id="ARBA00023267"/>
    </source>
</evidence>
<dbReference type="PROSITE" id="PS51733">
    <property type="entry name" value="BPL_LPL_CATALYTIC"/>
    <property type="match status" value="1"/>
</dbReference>
<comment type="subunit">
    <text evidence="15">Homodimer.</text>
</comment>
<dbReference type="CDD" id="cd24015">
    <property type="entry name" value="ASKHA_NBD_PanK-III"/>
    <property type="match status" value="1"/>
</dbReference>
<dbReference type="PANTHER" id="PTHR12835:SF5">
    <property type="entry name" value="BIOTIN--PROTEIN LIGASE"/>
    <property type="match status" value="1"/>
</dbReference>
<evidence type="ECO:0000256" key="9">
    <source>
        <dbReference type="ARBA" id="ARBA00022777"/>
    </source>
</evidence>
<feature type="binding site" evidence="15">
    <location>
        <position position="446"/>
    </location>
    <ligand>
        <name>ATP</name>
        <dbReference type="ChEBI" id="CHEBI:30616"/>
    </ligand>
</feature>
<evidence type="ECO:0000256" key="7">
    <source>
        <dbReference type="ARBA" id="ARBA00022679"/>
    </source>
</evidence>
<keyword evidence="6 17" id="KW-0436">Ligase</keyword>
<dbReference type="GO" id="GO:0004594">
    <property type="term" value="F:pantothenate kinase activity"/>
    <property type="evidence" value="ECO:0007669"/>
    <property type="project" value="UniProtKB-UniRule"/>
</dbReference>
<dbReference type="NCBIfam" id="TIGR00671">
    <property type="entry name" value="baf"/>
    <property type="match status" value="1"/>
</dbReference>
<evidence type="ECO:0000256" key="2">
    <source>
        <dbReference type="ARBA" id="ARBA00001958"/>
    </source>
</evidence>
<dbReference type="Gene3D" id="3.30.930.10">
    <property type="entry name" value="Bira Bifunctional Protein, Domain 2"/>
    <property type="match status" value="1"/>
</dbReference>
<evidence type="ECO:0000256" key="15">
    <source>
        <dbReference type="HAMAP-Rule" id="MF_01274"/>
    </source>
</evidence>
<evidence type="ECO:0000256" key="11">
    <source>
        <dbReference type="ARBA" id="ARBA00022958"/>
    </source>
</evidence>
<dbReference type="AlphaFoldDB" id="A0A892ZH11"/>
<dbReference type="InterPro" id="IPR003142">
    <property type="entry name" value="BPL_C"/>
</dbReference>
<dbReference type="InterPro" id="IPR004619">
    <property type="entry name" value="Type_III_PanK"/>
</dbReference>
<dbReference type="SUPFAM" id="SSF53067">
    <property type="entry name" value="Actin-like ATPase domain"/>
    <property type="match status" value="2"/>
</dbReference>
<dbReference type="GO" id="GO:0005737">
    <property type="term" value="C:cytoplasm"/>
    <property type="evidence" value="ECO:0007669"/>
    <property type="project" value="UniProtKB-SubCell"/>
</dbReference>
<evidence type="ECO:0000256" key="10">
    <source>
        <dbReference type="ARBA" id="ARBA00022840"/>
    </source>
</evidence>
<sequence>MHAQHWALLALLADGHRHHIRTLAQALGQKPAQLNAAWQRMPAHLRGLLRQHDGQWRLVRPLAILSRDAIEQHARSHGFQAALIEETDSSNNQLLLRARQSAAAAHQHICVTYAQSAGRGRQGREWVSRSGECLMLSIGWAFDLPQAQLGGLALVVALAVCRSLHDVGVAAQIKWPNDLVLGADKLGGILIETVRQQAQTVAVIGIGLNFVLPKTIAQATSIQTVAPATRVADVYARLLHHLAAMLPQFNQHGFAPFQAAYQQHHRDHQQTVHLLQQQQPLCEGTVLGITEHGALRLRTAAGEQTVVSGEISLRPGAMAAPVATAHKYLLLDGGNSKLKWAWVEHGHIRHSGKAAYADLRQIASDWRQYGAGTERIVGSAVCGAAKQALVAAQLPQAIEWLSSMPQALGVRNHYRNPAEHGADRWFNVLGSRRYSQHACVVVSSGTAVTIDALTDDNHYLGGSILPGFHLMKEAMAERTANLNRPLGKAYPFATTTPNALASGIMDAVCGAIILMHGRLQHKVGAGKPVDLIITGGGAAKVAQALPPQFSLDNRVEIVDNLVIYGLLNWVEHT</sequence>
<dbReference type="Pfam" id="PF02237">
    <property type="entry name" value="BPL_C"/>
    <property type="match status" value="1"/>
</dbReference>
<reference evidence="17" key="1">
    <citation type="submission" date="2021-02" db="EMBL/GenBank/DDBJ databases">
        <title>Neisseriaceae sp. 26B isolated from the cloaca of a Common Toad-headed Turtle (Mesoclemmys nasuta).</title>
        <authorList>
            <person name="Spergser J."/>
            <person name="Busse H.-J."/>
        </authorList>
    </citation>
    <scope>NUCLEOTIDE SEQUENCE</scope>
    <source>
        <strain evidence="17">26B</strain>
    </source>
</reference>
<dbReference type="InterPro" id="IPR004408">
    <property type="entry name" value="Biotin_CoA_COase_ligase"/>
</dbReference>
<keyword evidence="9 15" id="KW-0418">Kinase</keyword>
<dbReference type="Gene3D" id="2.30.30.100">
    <property type="match status" value="1"/>
</dbReference>
<dbReference type="Pfam" id="PF03099">
    <property type="entry name" value="BPL_LplA_LipB"/>
    <property type="match status" value="1"/>
</dbReference>
<comment type="pathway">
    <text evidence="4 15">Cofactor biosynthesis; coenzyme A biosynthesis; CoA from (R)-pantothenate: step 1/5.</text>
</comment>
<feature type="domain" description="BPL/LPL catalytic" evidence="16">
    <location>
        <begin position="68"/>
        <end position="250"/>
    </location>
</feature>
<evidence type="ECO:0000256" key="1">
    <source>
        <dbReference type="ARBA" id="ARBA00001206"/>
    </source>
</evidence>
<comment type="function">
    <text evidence="15">Catalyzes the phosphorylation of pantothenate (Pan), the first step in CoA biosynthesis.</text>
</comment>
<comment type="similarity">
    <text evidence="15">Belongs to the type III pantothenate kinase family.</text>
</comment>
<keyword evidence="18" id="KW-1185">Reference proteome</keyword>
<dbReference type="InterPro" id="IPR004143">
    <property type="entry name" value="BPL_LPL_catalytic"/>
</dbReference>
<organism evidence="17 18">
    <name type="scientific">Paralysiella testudinis</name>
    <dbReference type="NCBI Taxonomy" id="2809020"/>
    <lineage>
        <taxon>Bacteria</taxon>
        <taxon>Pseudomonadati</taxon>
        <taxon>Pseudomonadota</taxon>
        <taxon>Betaproteobacteria</taxon>
        <taxon>Neisseriales</taxon>
        <taxon>Neisseriaceae</taxon>
        <taxon>Paralysiella</taxon>
    </lineage>
</organism>
<evidence type="ECO:0000256" key="12">
    <source>
        <dbReference type="ARBA" id="ARBA00022993"/>
    </source>
</evidence>
<evidence type="ECO:0000313" key="17">
    <source>
        <dbReference type="EMBL" id="QRQ82431.1"/>
    </source>
</evidence>
<dbReference type="GO" id="GO:0015937">
    <property type="term" value="P:coenzyme A biosynthetic process"/>
    <property type="evidence" value="ECO:0007669"/>
    <property type="project" value="UniProtKB-UniRule"/>
</dbReference>
<evidence type="ECO:0000256" key="4">
    <source>
        <dbReference type="ARBA" id="ARBA00005225"/>
    </source>
</evidence>
<evidence type="ECO:0000256" key="14">
    <source>
        <dbReference type="ARBA" id="ARBA00047846"/>
    </source>
</evidence>
<dbReference type="HAMAP" id="MF_01274">
    <property type="entry name" value="Pantothen_kinase_3"/>
    <property type="match status" value="1"/>
</dbReference>
<gene>
    <name evidence="15" type="primary">coaX</name>
    <name evidence="17" type="ORF">JQU52_03210</name>
</gene>
<dbReference type="UniPathway" id="UPA00241">
    <property type="reaction ID" value="UER00352"/>
</dbReference>
<protein>
    <recommendedName>
        <fullName evidence="15">Type III pantothenate kinase</fullName>
        <ecNumber evidence="15">2.7.1.33</ecNumber>
    </recommendedName>
    <alternativeName>
        <fullName evidence="15">PanK-III</fullName>
    </alternativeName>
    <alternativeName>
        <fullName evidence="15">Pantothenic acid kinase</fullName>
    </alternativeName>
</protein>
<keyword evidence="5 15" id="KW-0963">Cytoplasm</keyword>
<dbReference type="Gene3D" id="3.30.420.40">
    <property type="match status" value="2"/>
</dbReference>
<dbReference type="Pfam" id="PF03309">
    <property type="entry name" value="Pan_kinase"/>
    <property type="match status" value="1"/>
</dbReference>
<accession>A0A892ZH11</accession>
<evidence type="ECO:0000256" key="6">
    <source>
        <dbReference type="ARBA" id="ARBA00022598"/>
    </source>
</evidence>
<dbReference type="GO" id="GO:0005524">
    <property type="term" value="F:ATP binding"/>
    <property type="evidence" value="ECO:0007669"/>
    <property type="project" value="UniProtKB-UniRule"/>
</dbReference>
<dbReference type="Proteomes" id="UP000653156">
    <property type="component" value="Chromosome"/>
</dbReference>
<evidence type="ECO:0000259" key="16">
    <source>
        <dbReference type="PROSITE" id="PS51733"/>
    </source>
</evidence>
<feature type="active site" description="Proton acceptor" evidence="15">
    <location>
        <position position="423"/>
    </location>
</feature>
<dbReference type="SUPFAM" id="SSF55681">
    <property type="entry name" value="Class II aaRS and biotin synthetases"/>
    <property type="match status" value="1"/>
</dbReference>
<dbReference type="NCBIfam" id="NF009862">
    <property type="entry name" value="PRK13325.1"/>
    <property type="match status" value="1"/>
</dbReference>
<dbReference type="RefSeq" id="WP_230339714.1">
    <property type="nucleotide sequence ID" value="NZ_CP069798.1"/>
</dbReference>
<keyword evidence="7 15" id="KW-0808">Transferase</keyword>
<evidence type="ECO:0000256" key="3">
    <source>
        <dbReference type="ARBA" id="ARBA00004496"/>
    </source>
</evidence>
<comment type="cofactor">
    <cofactor evidence="2">
        <name>K(+)</name>
        <dbReference type="ChEBI" id="CHEBI:29103"/>
    </cofactor>
</comment>
<dbReference type="PANTHER" id="PTHR12835">
    <property type="entry name" value="BIOTIN PROTEIN LIGASE"/>
    <property type="match status" value="1"/>
</dbReference>
<comment type="caution">
    <text evidence="15">Lacks conserved residue(s) required for the propagation of feature annotation.</text>
</comment>
<dbReference type="InterPro" id="IPR043129">
    <property type="entry name" value="ATPase_NBD"/>
</dbReference>
<keyword evidence="8 15" id="KW-0547">Nucleotide-binding</keyword>
<evidence type="ECO:0000313" key="18">
    <source>
        <dbReference type="Proteomes" id="UP000653156"/>
    </source>
</evidence>
<comment type="catalytic activity">
    <reaction evidence="14">
        <text>biotin + L-lysyl-[protein] + ATP = N(6)-biotinyl-L-lysyl-[protein] + AMP + diphosphate + H(+)</text>
        <dbReference type="Rhea" id="RHEA:11756"/>
        <dbReference type="Rhea" id="RHEA-COMP:9752"/>
        <dbReference type="Rhea" id="RHEA-COMP:10505"/>
        <dbReference type="ChEBI" id="CHEBI:15378"/>
        <dbReference type="ChEBI" id="CHEBI:29969"/>
        <dbReference type="ChEBI" id="CHEBI:30616"/>
        <dbReference type="ChEBI" id="CHEBI:33019"/>
        <dbReference type="ChEBI" id="CHEBI:57586"/>
        <dbReference type="ChEBI" id="CHEBI:83144"/>
        <dbReference type="ChEBI" id="CHEBI:456215"/>
        <dbReference type="EC" id="6.3.4.15"/>
    </reaction>
</comment>
<dbReference type="NCBIfam" id="TIGR00121">
    <property type="entry name" value="birA_ligase"/>
    <property type="match status" value="1"/>
</dbReference>